<accession>A0A2T7A3X2</accession>
<comment type="caution">
    <text evidence="2">The sequence shown here is derived from an EMBL/GenBank/DDBJ whole genome shotgun (WGS) entry which is preliminary data.</text>
</comment>
<evidence type="ECO:0000313" key="2">
    <source>
        <dbReference type="EMBL" id="PUU82443.1"/>
    </source>
</evidence>
<gene>
    <name evidence="2" type="ORF">B9Z19DRAFT_1074902</name>
</gene>
<feature type="compositionally biased region" description="Basic and acidic residues" evidence="1">
    <location>
        <begin position="27"/>
        <end position="38"/>
    </location>
</feature>
<feature type="region of interest" description="Disordered" evidence="1">
    <location>
        <begin position="130"/>
        <end position="149"/>
    </location>
</feature>
<dbReference type="EMBL" id="NESQ01000028">
    <property type="protein sequence ID" value="PUU82443.1"/>
    <property type="molecule type" value="Genomic_DNA"/>
</dbReference>
<proteinExistence type="predicted"/>
<name>A0A2T7A3X2_TUBBO</name>
<evidence type="ECO:0000313" key="3">
    <source>
        <dbReference type="Proteomes" id="UP000244722"/>
    </source>
</evidence>
<dbReference type="AlphaFoldDB" id="A0A2T7A3X2"/>
<feature type="compositionally biased region" description="Basic residues" evidence="1">
    <location>
        <begin position="39"/>
        <end position="51"/>
    </location>
</feature>
<reference evidence="2 3" key="1">
    <citation type="submission" date="2017-04" db="EMBL/GenBank/DDBJ databases">
        <title>Draft genome sequence of Tuber borchii Vittad., a whitish edible truffle.</title>
        <authorList>
            <consortium name="DOE Joint Genome Institute"/>
            <person name="Murat C."/>
            <person name="Kuo A."/>
            <person name="Barry K.W."/>
            <person name="Clum A."/>
            <person name="Dockter R.B."/>
            <person name="Fauchery L."/>
            <person name="Iotti M."/>
            <person name="Kohler A."/>
            <person name="Labutti K."/>
            <person name="Lindquist E.A."/>
            <person name="Lipzen A."/>
            <person name="Ohm R.A."/>
            <person name="Wang M."/>
            <person name="Grigoriev I.V."/>
            <person name="Zambonelli A."/>
            <person name="Martin F.M."/>
        </authorList>
    </citation>
    <scope>NUCLEOTIDE SEQUENCE [LARGE SCALE GENOMIC DNA]</scope>
    <source>
        <strain evidence="2 3">Tbo3840</strain>
    </source>
</reference>
<dbReference type="Proteomes" id="UP000244722">
    <property type="component" value="Unassembled WGS sequence"/>
</dbReference>
<keyword evidence="3" id="KW-1185">Reference proteome</keyword>
<evidence type="ECO:0000256" key="1">
    <source>
        <dbReference type="SAM" id="MobiDB-lite"/>
    </source>
</evidence>
<feature type="region of interest" description="Disordered" evidence="1">
    <location>
        <begin position="27"/>
        <end position="51"/>
    </location>
</feature>
<sequence>MQPCGLYRYRYAVRRIVLACLLTQEEQETKKQDDAEKTKRQRRRYYVERRRKKLYPKKQKEKEKKHLFRDFPFAPPPPTLPRIQVQDLPKNPWEMKKLLIPLLSAADPQKRKALLLPTLGELPISGSHRRRTYAGVGGTGPCTPPHGPTSNLLPDWIPVHTTQMLDKVVLSFGSAFAYSFAALKIPGKWISS</sequence>
<protein>
    <submittedName>
        <fullName evidence="2">Uncharacterized protein</fullName>
    </submittedName>
</protein>
<organism evidence="2 3">
    <name type="scientific">Tuber borchii</name>
    <name type="common">White truffle</name>
    <dbReference type="NCBI Taxonomy" id="42251"/>
    <lineage>
        <taxon>Eukaryota</taxon>
        <taxon>Fungi</taxon>
        <taxon>Dikarya</taxon>
        <taxon>Ascomycota</taxon>
        <taxon>Pezizomycotina</taxon>
        <taxon>Pezizomycetes</taxon>
        <taxon>Pezizales</taxon>
        <taxon>Tuberaceae</taxon>
        <taxon>Tuber</taxon>
    </lineage>
</organism>